<dbReference type="PROSITE" id="PS51296">
    <property type="entry name" value="RIESKE"/>
    <property type="match status" value="1"/>
</dbReference>
<dbReference type="InterPro" id="IPR017941">
    <property type="entry name" value="Rieske_2Fe-2S"/>
</dbReference>
<keyword evidence="8" id="KW-0223">Dioxygenase</keyword>
<dbReference type="CDD" id="cd08887">
    <property type="entry name" value="RHO_alpha_C_3"/>
    <property type="match status" value="1"/>
</dbReference>
<dbReference type="Pfam" id="PF00355">
    <property type="entry name" value="Rieske"/>
    <property type="match status" value="1"/>
</dbReference>
<dbReference type="Gene3D" id="2.102.10.10">
    <property type="entry name" value="Rieske [2Fe-2S] iron-sulphur domain"/>
    <property type="match status" value="1"/>
</dbReference>
<dbReference type="Proteomes" id="UP000184514">
    <property type="component" value="Unassembled WGS sequence"/>
</dbReference>
<keyword evidence="5" id="KW-0408">Iron</keyword>
<comment type="cofactor">
    <cofactor evidence="1">
        <name>Fe cation</name>
        <dbReference type="ChEBI" id="CHEBI:24875"/>
    </cofactor>
</comment>
<evidence type="ECO:0000256" key="3">
    <source>
        <dbReference type="ARBA" id="ARBA00022723"/>
    </source>
</evidence>
<dbReference type="InterPro" id="IPR015879">
    <property type="entry name" value="Ring_hydroxy_dOase_asu_C_dom"/>
</dbReference>
<evidence type="ECO:0000256" key="5">
    <source>
        <dbReference type="ARBA" id="ARBA00023004"/>
    </source>
</evidence>
<evidence type="ECO:0000259" key="7">
    <source>
        <dbReference type="PROSITE" id="PS51296"/>
    </source>
</evidence>
<dbReference type="GO" id="GO:0018625">
    <property type="term" value="F:naphthalene 1,2-dioxygenase activity"/>
    <property type="evidence" value="ECO:0007669"/>
    <property type="project" value="UniProtKB-EC"/>
</dbReference>
<evidence type="ECO:0000256" key="2">
    <source>
        <dbReference type="ARBA" id="ARBA00022714"/>
    </source>
</evidence>
<dbReference type="Gene3D" id="3.90.380.10">
    <property type="entry name" value="Naphthalene 1,2-dioxygenase Alpha Subunit, Chain A, domain 1"/>
    <property type="match status" value="2"/>
</dbReference>
<dbReference type="CDD" id="cd03469">
    <property type="entry name" value="Rieske_RO_Alpha_N"/>
    <property type="match status" value="1"/>
</dbReference>
<dbReference type="PANTHER" id="PTHR43756">
    <property type="entry name" value="CHOLINE MONOOXYGENASE, CHLOROPLASTIC"/>
    <property type="match status" value="1"/>
</dbReference>
<name>A0A1L9NRJ4_9RHOB</name>
<keyword evidence="9" id="KW-1185">Reference proteome</keyword>
<feature type="domain" description="Rieske" evidence="7">
    <location>
        <begin position="55"/>
        <end position="163"/>
    </location>
</feature>
<protein>
    <submittedName>
        <fullName evidence="8">Naphthalene 1,2-dioxygenase subunit alpha</fullName>
        <ecNumber evidence="8">1.14.12.12</ecNumber>
    </submittedName>
</protein>
<dbReference type="PANTHER" id="PTHR43756:SF5">
    <property type="entry name" value="CHOLINE MONOOXYGENASE, CHLOROPLASTIC"/>
    <property type="match status" value="1"/>
</dbReference>
<keyword evidence="4 8" id="KW-0560">Oxidoreductase</keyword>
<dbReference type="SUPFAM" id="SSF55961">
    <property type="entry name" value="Bet v1-like"/>
    <property type="match status" value="1"/>
</dbReference>
<accession>A0A1L9NRJ4</accession>
<dbReference type="GO" id="GO:0051537">
    <property type="term" value="F:2 iron, 2 sulfur cluster binding"/>
    <property type="evidence" value="ECO:0007669"/>
    <property type="project" value="UniProtKB-KW"/>
</dbReference>
<dbReference type="InterPro" id="IPR001663">
    <property type="entry name" value="Rng_hydr_dOase-A"/>
</dbReference>
<dbReference type="AlphaFoldDB" id="A0A1L9NRJ4"/>
<organism evidence="8 9">
    <name type="scientific">Planktotalea frisia</name>
    <dbReference type="NCBI Taxonomy" id="696762"/>
    <lineage>
        <taxon>Bacteria</taxon>
        <taxon>Pseudomonadati</taxon>
        <taxon>Pseudomonadota</taxon>
        <taxon>Alphaproteobacteria</taxon>
        <taxon>Rhodobacterales</taxon>
        <taxon>Paracoccaceae</taxon>
        <taxon>Planktotalea</taxon>
    </lineage>
</organism>
<dbReference type="SUPFAM" id="SSF50022">
    <property type="entry name" value="ISP domain"/>
    <property type="match status" value="1"/>
</dbReference>
<evidence type="ECO:0000313" key="8">
    <source>
        <dbReference type="EMBL" id="OJI91926.1"/>
    </source>
</evidence>
<proteinExistence type="predicted"/>
<keyword evidence="6" id="KW-0411">Iron-sulfur</keyword>
<dbReference type="STRING" id="696762.PFRI_38660"/>
<dbReference type="RefSeq" id="WP_072632340.1">
    <property type="nucleotide sequence ID" value="NZ_MLCB01000211.1"/>
</dbReference>
<evidence type="ECO:0000313" key="9">
    <source>
        <dbReference type="Proteomes" id="UP000184514"/>
    </source>
</evidence>
<dbReference type="EC" id="1.14.12.12" evidence="8"/>
<evidence type="ECO:0000256" key="6">
    <source>
        <dbReference type="ARBA" id="ARBA00023014"/>
    </source>
</evidence>
<sequence length="384" mass="43633">MSISIEEVEIVKTILKHTEDGTTDMQPDLMRNPVTTYTDPDVLTKEIDVLFRKFPIIIGHSEQLDGPASYFTNDELGVPILITRNNDGVVKAFMNVCRHRGARLADSECGHAKTFSCPYHKWTYDLNGDLRGLPQAAGFGDIDKKDLGLVELPAFERFGLIWVRPSVSDEPLAFDAWIAPMAEQLGGLGLDTHTVFKTWSLDRKMNWHLALEGFQESYHFCGAHEHTACSAYLDNQSVWTDNYPHVRHSVPLPTVIELKDQAPEDWNPRPYFMTQNYVFPCNYVQVMTDHVYIHTIIPTGQDTCIFKCMMLIAEPPKTEKAERYWQKNYDVIRTVFDEDFEIGENIQKGLNTGANTEFLFGRYEIGLHLGTKAIHDALAGKLTA</sequence>
<keyword evidence="2" id="KW-0001">2Fe-2S</keyword>
<reference evidence="8 9" key="1">
    <citation type="submission" date="2016-10" db="EMBL/GenBank/DDBJ databases">
        <title>Genome sequence of Planktotalea frisia SH6-1.</title>
        <authorList>
            <person name="Poehlein A."/>
            <person name="Bakenhus I."/>
            <person name="Voget S."/>
            <person name="Brinkhoff T."/>
            <person name="Simon M."/>
        </authorList>
    </citation>
    <scope>NUCLEOTIDE SEQUENCE [LARGE SCALE GENOMIC DNA]</scope>
    <source>
        <strain evidence="8 9">SH6-1</strain>
    </source>
</reference>
<keyword evidence="3" id="KW-0479">Metal-binding</keyword>
<evidence type="ECO:0000256" key="1">
    <source>
        <dbReference type="ARBA" id="ARBA00001962"/>
    </source>
</evidence>
<dbReference type="InterPro" id="IPR036922">
    <property type="entry name" value="Rieske_2Fe-2S_sf"/>
</dbReference>
<comment type="caution">
    <text evidence="8">The sequence shown here is derived from an EMBL/GenBank/DDBJ whole genome shotgun (WGS) entry which is preliminary data.</text>
</comment>
<dbReference type="Pfam" id="PF00848">
    <property type="entry name" value="Ring_hydroxyl_A"/>
    <property type="match status" value="1"/>
</dbReference>
<evidence type="ECO:0000256" key="4">
    <source>
        <dbReference type="ARBA" id="ARBA00023002"/>
    </source>
</evidence>
<dbReference type="EMBL" id="MLCB01000211">
    <property type="protein sequence ID" value="OJI91926.1"/>
    <property type="molecule type" value="Genomic_DNA"/>
</dbReference>
<dbReference type="GO" id="GO:0005506">
    <property type="term" value="F:iron ion binding"/>
    <property type="evidence" value="ECO:0007669"/>
    <property type="project" value="InterPro"/>
</dbReference>
<dbReference type="OrthoDB" id="7456916at2"/>
<gene>
    <name evidence="8" type="primary">nagAc</name>
    <name evidence="8" type="ORF">PFRI_38660</name>
</gene>
<dbReference type="PRINTS" id="PR00090">
    <property type="entry name" value="RNGDIOXGNASE"/>
</dbReference>